<protein>
    <submittedName>
        <fullName evidence="2">Uncharacterized protein</fullName>
    </submittedName>
</protein>
<dbReference type="AlphaFoldDB" id="A0A811RB16"/>
<evidence type="ECO:0000256" key="1">
    <source>
        <dbReference type="SAM" id="Phobius"/>
    </source>
</evidence>
<keyword evidence="1" id="KW-0812">Transmembrane</keyword>
<keyword evidence="3" id="KW-1185">Reference proteome</keyword>
<organism evidence="2 3">
    <name type="scientific">Miscanthus lutarioriparius</name>
    <dbReference type="NCBI Taxonomy" id="422564"/>
    <lineage>
        <taxon>Eukaryota</taxon>
        <taxon>Viridiplantae</taxon>
        <taxon>Streptophyta</taxon>
        <taxon>Embryophyta</taxon>
        <taxon>Tracheophyta</taxon>
        <taxon>Spermatophyta</taxon>
        <taxon>Magnoliopsida</taxon>
        <taxon>Liliopsida</taxon>
        <taxon>Poales</taxon>
        <taxon>Poaceae</taxon>
        <taxon>PACMAD clade</taxon>
        <taxon>Panicoideae</taxon>
        <taxon>Andropogonodae</taxon>
        <taxon>Andropogoneae</taxon>
        <taxon>Saccharinae</taxon>
        <taxon>Miscanthus</taxon>
    </lineage>
</organism>
<name>A0A811RB16_9POAL</name>
<dbReference type="Proteomes" id="UP000604825">
    <property type="component" value="Unassembled WGS sequence"/>
</dbReference>
<proteinExistence type="predicted"/>
<dbReference type="EMBL" id="CAJGYO010000014">
    <property type="protein sequence ID" value="CAD6267388.1"/>
    <property type="molecule type" value="Genomic_DNA"/>
</dbReference>
<reference evidence="2" key="1">
    <citation type="submission" date="2020-10" db="EMBL/GenBank/DDBJ databases">
        <authorList>
            <person name="Han B."/>
            <person name="Lu T."/>
            <person name="Zhao Q."/>
            <person name="Huang X."/>
            <person name="Zhao Y."/>
        </authorList>
    </citation>
    <scope>NUCLEOTIDE SEQUENCE</scope>
</reference>
<keyword evidence="1" id="KW-0472">Membrane</keyword>
<accession>A0A811RB16</accession>
<sequence>MATPGGTPTPDLPPLGIWSGLPLIPCPECGDAVEEYIPGLGGTITGNPSSCRRNETGVRGGCSFFKTKEEYEAILRDRGLLGPAATPEQGQGTGYLIPAPSGFLIPEPVGIPEMKLAIAQLKTDIQDFKGKLGAGDKVQKVAKTDSIALWAKAIVKWFFVANVVVLLFGVVVAMSVK</sequence>
<keyword evidence="1" id="KW-1133">Transmembrane helix</keyword>
<gene>
    <name evidence="2" type="ORF">NCGR_LOCUS50693</name>
</gene>
<evidence type="ECO:0000313" key="2">
    <source>
        <dbReference type="EMBL" id="CAD6267388.1"/>
    </source>
</evidence>
<feature type="transmembrane region" description="Helical" evidence="1">
    <location>
        <begin position="157"/>
        <end position="176"/>
    </location>
</feature>
<evidence type="ECO:0000313" key="3">
    <source>
        <dbReference type="Proteomes" id="UP000604825"/>
    </source>
</evidence>
<comment type="caution">
    <text evidence="2">The sequence shown here is derived from an EMBL/GenBank/DDBJ whole genome shotgun (WGS) entry which is preliminary data.</text>
</comment>